<gene>
    <name evidence="3" type="ORF">SAMN04488694_104114</name>
    <name evidence="2" type="ORF">SAMN05192552_1004188</name>
</gene>
<evidence type="ECO:0000313" key="4">
    <source>
        <dbReference type="Proteomes" id="UP000199320"/>
    </source>
</evidence>
<feature type="compositionally biased region" description="Polar residues" evidence="1">
    <location>
        <begin position="201"/>
        <end position="222"/>
    </location>
</feature>
<reference evidence="4 5" key="2">
    <citation type="submission" date="2016-10" db="EMBL/GenBank/DDBJ databases">
        <authorList>
            <person name="Varghese N."/>
            <person name="Submissions S."/>
        </authorList>
    </citation>
    <scope>NUCLEOTIDE SEQUENCE [LARGE SCALE GENOMIC DNA]</scope>
    <source>
        <strain evidence="2 5">CDM_1</strain>
        <strain evidence="4">CDM_6</strain>
    </source>
</reference>
<dbReference type="EMBL" id="FMZP01000004">
    <property type="protein sequence ID" value="SDC50550.1"/>
    <property type="molecule type" value="Genomic_DNA"/>
</dbReference>
<organism evidence="2 5">
    <name type="scientific">Natrinema hispanicum</name>
    <dbReference type="NCBI Taxonomy" id="392421"/>
    <lineage>
        <taxon>Archaea</taxon>
        <taxon>Methanobacteriati</taxon>
        <taxon>Methanobacteriota</taxon>
        <taxon>Stenosarchaea group</taxon>
        <taxon>Halobacteria</taxon>
        <taxon>Halobacteriales</taxon>
        <taxon>Natrialbaceae</taxon>
        <taxon>Natrinema</taxon>
    </lineage>
</organism>
<proteinExistence type="predicted"/>
<sequence>MTVKQFKLLSSYTERRFEHDGQYISPSRTSIYDCSQCGHEQPSVTSVSRASPRIVFRSRRCSASIFVTCRFSRVSSAATRRSLVGSFLRCRGNITHSTRRVGKRLRQRDTPPEGGTRRSQTCIPVATPTRRWDASKRRHRAPPNRSRRRSTSPRLLSAESGFGMSGRQRGSNSNGCRDRPAKSTHRSGPIGVCGSCDSGRDSSVTSTDCSSPDRTTVRSTVSPGEVSSARYDNSCA</sequence>
<feature type="compositionally biased region" description="Basic residues" evidence="1">
    <location>
        <begin position="136"/>
        <end position="151"/>
    </location>
</feature>
<name>A0A1G6M4Z7_9EURY</name>
<evidence type="ECO:0000313" key="5">
    <source>
        <dbReference type="Proteomes" id="UP000324021"/>
    </source>
</evidence>
<accession>A0A1G6M4Z7</accession>
<keyword evidence="4" id="KW-1185">Reference proteome</keyword>
<dbReference type="Proteomes" id="UP000199320">
    <property type="component" value="Unassembled WGS sequence"/>
</dbReference>
<dbReference type="AlphaFoldDB" id="A0A1G6M4Z7"/>
<reference evidence="3" key="1">
    <citation type="submission" date="2016-10" db="EMBL/GenBank/DDBJ databases">
        <authorList>
            <person name="de Groot N.N."/>
        </authorList>
    </citation>
    <scope>NUCLEOTIDE SEQUENCE [LARGE SCALE GENOMIC DNA]</scope>
    <source>
        <strain evidence="3">CDM_6</strain>
    </source>
</reference>
<evidence type="ECO:0000313" key="3">
    <source>
        <dbReference type="EMBL" id="SET17058.1"/>
    </source>
</evidence>
<dbReference type="Proteomes" id="UP000324021">
    <property type="component" value="Unassembled WGS sequence"/>
</dbReference>
<evidence type="ECO:0000256" key="1">
    <source>
        <dbReference type="SAM" id="MobiDB-lite"/>
    </source>
</evidence>
<evidence type="ECO:0000313" key="2">
    <source>
        <dbReference type="EMBL" id="SDC50550.1"/>
    </source>
</evidence>
<feature type="region of interest" description="Disordered" evidence="1">
    <location>
        <begin position="98"/>
        <end position="236"/>
    </location>
</feature>
<protein>
    <submittedName>
        <fullName evidence="2">Uncharacterized protein</fullName>
    </submittedName>
</protein>
<dbReference type="EMBL" id="FOIC01000004">
    <property type="protein sequence ID" value="SET17058.1"/>
    <property type="molecule type" value="Genomic_DNA"/>
</dbReference>